<accession>A0AAW8CTY5</accession>
<organism evidence="1 2">
    <name type="scientific">Variovorax boronicumulans</name>
    <dbReference type="NCBI Taxonomy" id="436515"/>
    <lineage>
        <taxon>Bacteria</taxon>
        <taxon>Pseudomonadati</taxon>
        <taxon>Pseudomonadota</taxon>
        <taxon>Betaproteobacteria</taxon>
        <taxon>Burkholderiales</taxon>
        <taxon>Comamonadaceae</taxon>
        <taxon>Variovorax</taxon>
    </lineage>
</organism>
<comment type="caution">
    <text evidence="1">The sequence shown here is derived from an EMBL/GenBank/DDBJ whole genome shotgun (WGS) entry which is preliminary data.</text>
</comment>
<protein>
    <submittedName>
        <fullName evidence="1">NAD-dependent SIR2 family protein deacetylase</fullName>
    </submittedName>
</protein>
<dbReference type="EMBL" id="JAUSRD010000003">
    <property type="protein sequence ID" value="MDP9892382.1"/>
    <property type="molecule type" value="Genomic_DNA"/>
</dbReference>
<reference evidence="1" key="1">
    <citation type="submission" date="2023-07" db="EMBL/GenBank/DDBJ databases">
        <title>Sorghum-associated microbial communities from plants grown in Nebraska, USA.</title>
        <authorList>
            <person name="Schachtman D."/>
        </authorList>
    </citation>
    <scope>NUCLEOTIDE SEQUENCE</scope>
    <source>
        <strain evidence="1">DS3754</strain>
    </source>
</reference>
<name>A0AAW8CTY5_9BURK</name>
<dbReference type="AlphaFoldDB" id="A0AAW8CTY5"/>
<evidence type="ECO:0000313" key="2">
    <source>
        <dbReference type="Proteomes" id="UP001242045"/>
    </source>
</evidence>
<sequence length="51" mass="5728">MEDEDFDPLGECIHCGAQIPYTQWEEHPFNDGIVCPECEGPQSVEDVYPSA</sequence>
<evidence type="ECO:0000313" key="1">
    <source>
        <dbReference type="EMBL" id="MDP9892382.1"/>
    </source>
</evidence>
<gene>
    <name evidence="1" type="ORF">J2W31_001487</name>
</gene>
<dbReference type="Proteomes" id="UP001242045">
    <property type="component" value="Unassembled WGS sequence"/>
</dbReference>
<proteinExistence type="predicted"/>